<comment type="caution">
    <text evidence="1">The sequence shown here is derived from an EMBL/GenBank/DDBJ whole genome shotgun (WGS) entry which is preliminary data.</text>
</comment>
<name>A0ABT3RC36_9BACT</name>
<gene>
    <name evidence="1" type="ORF">OO017_03480</name>
</gene>
<accession>A0ABT3RC36</accession>
<protein>
    <submittedName>
        <fullName evidence="1">Uncharacterized protein</fullName>
    </submittedName>
</protein>
<dbReference type="EMBL" id="JAPFQO010000002">
    <property type="protein sequence ID" value="MCX2738996.1"/>
    <property type="molecule type" value="Genomic_DNA"/>
</dbReference>
<evidence type="ECO:0000313" key="1">
    <source>
        <dbReference type="EMBL" id="MCX2738996.1"/>
    </source>
</evidence>
<organism evidence="1 2">
    <name type="scientific">Pontibacter anaerobius</name>
    <dbReference type="NCBI Taxonomy" id="2993940"/>
    <lineage>
        <taxon>Bacteria</taxon>
        <taxon>Pseudomonadati</taxon>
        <taxon>Bacteroidota</taxon>
        <taxon>Cytophagia</taxon>
        <taxon>Cytophagales</taxon>
        <taxon>Hymenobacteraceae</taxon>
        <taxon>Pontibacter</taxon>
    </lineage>
</organism>
<evidence type="ECO:0000313" key="2">
    <source>
        <dbReference type="Proteomes" id="UP001207228"/>
    </source>
</evidence>
<reference evidence="1 2" key="1">
    <citation type="submission" date="2022-11" db="EMBL/GenBank/DDBJ databases">
        <title>The characterization of three novel Bacteroidetes species and genomic analysis of their roles in tidal elemental geochemical cycles.</title>
        <authorList>
            <person name="Ma K.-J."/>
        </authorList>
    </citation>
    <scope>NUCLEOTIDE SEQUENCE [LARGE SCALE GENOMIC DNA]</scope>
    <source>
        <strain evidence="1 2">M82</strain>
    </source>
</reference>
<proteinExistence type="predicted"/>
<dbReference type="RefSeq" id="WP_266051054.1">
    <property type="nucleotide sequence ID" value="NZ_JAPFQO010000002.1"/>
</dbReference>
<keyword evidence="2" id="KW-1185">Reference proteome</keyword>
<dbReference type="Proteomes" id="UP001207228">
    <property type="component" value="Unassembled WGS sequence"/>
</dbReference>
<sequence length="138" mass="17005">MKSLSPVNTNYLLEVSLEQLHSESTTWLSQIDFWRVELGFFQRLLERVAARMPTEEDKKRIDHFQNLIFYFKGELLDELRHNVREHEQYLGYQLDQRAPFNEQIYRQVHKKYEAKMDAFERDYRDYKRDLYRFAGKFL</sequence>